<protein>
    <recommendedName>
        <fullName evidence="6">Carboxypeptidase</fullName>
        <ecNumber evidence="6">3.4.16.-</ecNumber>
    </recommendedName>
</protein>
<organism evidence="7 8">
    <name type="scientific">Schizopora paradoxa</name>
    <dbReference type="NCBI Taxonomy" id="27342"/>
    <lineage>
        <taxon>Eukaryota</taxon>
        <taxon>Fungi</taxon>
        <taxon>Dikarya</taxon>
        <taxon>Basidiomycota</taxon>
        <taxon>Agaricomycotina</taxon>
        <taxon>Agaricomycetes</taxon>
        <taxon>Hymenochaetales</taxon>
        <taxon>Schizoporaceae</taxon>
        <taxon>Schizopora</taxon>
    </lineage>
</organism>
<evidence type="ECO:0000256" key="1">
    <source>
        <dbReference type="ARBA" id="ARBA00009431"/>
    </source>
</evidence>
<keyword evidence="5" id="KW-0325">Glycoprotein</keyword>
<dbReference type="Pfam" id="PF00450">
    <property type="entry name" value="Peptidase_S10"/>
    <property type="match status" value="1"/>
</dbReference>
<evidence type="ECO:0000313" key="8">
    <source>
        <dbReference type="Proteomes" id="UP000053477"/>
    </source>
</evidence>
<sequence>MKASTSAWITLSLALAARASAVPVDEFDLFQSQVQTVISSNGLDELANEVLGNVEQTGKNILKHGKNVLKNAEGRVERWVESGREFVKQQGQSYELLSHPAFSDYQLRVTEPNICDPNVQQYSGYLDISESKHLFFWFFESRYKPEEAPLILWLNGGPGCSSSTGLLFELGPCSIANEGKNLTYNPHSWNAHANIIFLDQPVNVGFSYTDDGSGVSTSPVAGFDVYAFLELFLARYPKYAKADFHIAAESYGGTYAPNFATVIHEKNKELDLTPVQGVTKINLASVMIGNGLTDPYIQDASIPEFACDGPYPIFDDPDGPQCQSLRGKVPTCQRLINSCYQYNSRLSCVPAALYCNSQLYGPIQQSGRNPYDVRRTCNPREDTSLCYRQMGWIETWMNDDVNKKAVGAQSDIEFASCNMQVNQAFLMQGDGMHNSATLLTDLVNDGIRLLIYAGNADYMCNFIGNERWVANFDNTFHDEFVEAKPEPWVTLRGGKIAGSVRSAGDGAGNVTYVTVYEAGHMVPFDQPEAALDLVVRWIYNMPLTNQTKVWGH</sequence>
<evidence type="ECO:0000256" key="3">
    <source>
        <dbReference type="ARBA" id="ARBA00022670"/>
    </source>
</evidence>
<keyword evidence="6" id="KW-0732">Signal</keyword>
<evidence type="ECO:0000256" key="5">
    <source>
        <dbReference type="ARBA" id="ARBA00023180"/>
    </source>
</evidence>
<comment type="similarity">
    <text evidence="1 6">Belongs to the peptidase S10 family.</text>
</comment>
<dbReference type="GO" id="GO:0000324">
    <property type="term" value="C:fungal-type vacuole"/>
    <property type="evidence" value="ECO:0007669"/>
    <property type="project" value="TreeGrafter"/>
</dbReference>
<feature type="signal peptide" evidence="6">
    <location>
        <begin position="1"/>
        <end position="21"/>
    </location>
</feature>
<evidence type="ECO:0000256" key="6">
    <source>
        <dbReference type="RuleBase" id="RU361156"/>
    </source>
</evidence>
<dbReference type="InParanoid" id="A0A0H2RDZ3"/>
<name>A0A0H2RDZ3_9AGAM</name>
<keyword evidence="3 6" id="KW-0645">Protease</keyword>
<evidence type="ECO:0000256" key="2">
    <source>
        <dbReference type="ARBA" id="ARBA00022645"/>
    </source>
</evidence>
<dbReference type="InterPro" id="IPR001563">
    <property type="entry name" value="Peptidase_S10"/>
</dbReference>
<proteinExistence type="inferred from homology"/>
<dbReference type="PROSITE" id="PS00131">
    <property type="entry name" value="CARBOXYPEPT_SER_SER"/>
    <property type="match status" value="1"/>
</dbReference>
<feature type="chain" id="PRO_5006516294" description="Carboxypeptidase" evidence="6">
    <location>
        <begin position="22"/>
        <end position="552"/>
    </location>
</feature>
<dbReference type="AlphaFoldDB" id="A0A0H2RDZ3"/>
<evidence type="ECO:0000313" key="7">
    <source>
        <dbReference type="EMBL" id="KLO10065.1"/>
    </source>
</evidence>
<dbReference type="GO" id="GO:0006508">
    <property type="term" value="P:proteolysis"/>
    <property type="evidence" value="ECO:0007669"/>
    <property type="project" value="UniProtKB-KW"/>
</dbReference>
<keyword evidence="4 6" id="KW-0378">Hydrolase</keyword>
<dbReference type="InterPro" id="IPR029058">
    <property type="entry name" value="AB_hydrolase_fold"/>
</dbReference>
<reference evidence="7 8" key="1">
    <citation type="submission" date="2015-04" db="EMBL/GenBank/DDBJ databases">
        <title>Complete genome sequence of Schizopora paradoxa KUC8140, a cosmopolitan wood degrader in East Asia.</title>
        <authorList>
            <consortium name="DOE Joint Genome Institute"/>
            <person name="Min B."/>
            <person name="Park H."/>
            <person name="Jang Y."/>
            <person name="Kim J.-J."/>
            <person name="Kim K.H."/>
            <person name="Pangilinan J."/>
            <person name="Lipzen A."/>
            <person name="Riley R."/>
            <person name="Grigoriev I.V."/>
            <person name="Spatafora J.W."/>
            <person name="Choi I.-G."/>
        </authorList>
    </citation>
    <scope>NUCLEOTIDE SEQUENCE [LARGE SCALE GENOMIC DNA]</scope>
    <source>
        <strain evidence="7 8">KUC8140</strain>
    </source>
</reference>
<dbReference type="STRING" id="27342.A0A0H2RDZ3"/>
<dbReference type="Proteomes" id="UP000053477">
    <property type="component" value="Unassembled WGS sequence"/>
</dbReference>
<gene>
    <name evidence="7" type="ORF">SCHPADRAFT_943161</name>
</gene>
<dbReference type="Gene3D" id="1.10.287.410">
    <property type="match status" value="1"/>
</dbReference>
<dbReference type="GO" id="GO:0004185">
    <property type="term" value="F:serine-type carboxypeptidase activity"/>
    <property type="evidence" value="ECO:0007669"/>
    <property type="project" value="UniProtKB-UniRule"/>
</dbReference>
<dbReference type="SUPFAM" id="SSF53474">
    <property type="entry name" value="alpha/beta-Hydrolases"/>
    <property type="match status" value="1"/>
</dbReference>
<dbReference type="EC" id="3.4.16.-" evidence="6"/>
<accession>A0A0H2RDZ3</accession>
<evidence type="ECO:0000256" key="4">
    <source>
        <dbReference type="ARBA" id="ARBA00022801"/>
    </source>
</evidence>
<keyword evidence="2 6" id="KW-0121">Carboxypeptidase</keyword>
<keyword evidence="8" id="KW-1185">Reference proteome</keyword>
<dbReference type="EMBL" id="KQ086037">
    <property type="protein sequence ID" value="KLO10065.1"/>
    <property type="molecule type" value="Genomic_DNA"/>
</dbReference>
<dbReference type="PRINTS" id="PR00724">
    <property type="entry name" value="CRBOXYPTASEC"/>
</dbReference>
<dbReference type="PANTHER" id="PTHR11802:SF452">
    <property type="entry name" value="CARBOXYPEPTIDASE"/>
    <property type="match status" value="1"/>
</dbReference>
<dbReference type="Gene3D" id="3.40.50.1820">
    <property type="entry name" value="alpha/beta hydrolase"/>
    <property type="match status" value="1"/>
</dbReference>
<dbReference type="InterPro" id="IPR018202">
    <property type="entry name" value="Ser_caboxypep_ser_AS"/>
</dbReference>
<dbReference type="OrthoDB" id="443318at2759"/>
<dbReference type="PANTHER" id="PTHR11802">
    <property type="entry name" value="SERINE PROTEASE FAMILY S10 SERINE CARBOXYPEPTIDASE"/>
    <property type="match status" value="1"/>
</dbReference>